<organism evidence="4 5">
    <name type="scientific">Strongyloides venezuelensis</name>
    <name type="common">Threadworm</name>
    <dbReference type="NCBI Taxonomy" id="75913"/>
    <lineage>
        <taxon>Eukaryota</taxon>
        <taxon>Metazoa</taxon>
        <taxon>Ecdysozoa</taxon>
        <taxon>Nematoda</taxon>
        <taxon>Chromadorea</taxon>
        <taxon>Rhabditida</taxon>
        <taxon>Tylenchina</taxon>
        <taxon>Panagrolaimomorpha</taxon>
        <taxon>Strongyloidoidea</taxon>
        <taxon>Strongyloididae</taxon>
        <taxon>Strongyloides</taxon>
    </lineage>
</organism>
<evidence type="ECO:0000259" key="3">
    <source>
        <dbReference type="PROSITE" id="PS50071"/>
    </source>
</evidence>
<sequence>MFSNSLSPVSSDDYLTEIRSMSSNNSTMVGEVTIKVIIRPSLGFMDVKDPHLSKLSIEENITLNSRISIKDLSKSVMKRYNLGDVDNDFQVLVQHSNMEFYPLSSFFHDMNTKIGSVASQFGEIMTIKIFVPLKICEDIRIVKVEGVYKNIINYLLSRVDDKENQLPDAIIQYKRYEAEGCPIRQLPLETLSRMDQELSHAFKSSVTSMSKNDALTSDKDNSLNFASVPRDDSTSPLDIDSGIFQYYISTLDSIIEDFSSSSSSEENQEEVQLDARRKRRVKYDKEIELPILERWYKSSSYTHDFGRYAEAINTISGRTGLDRLNSENIRSWFRRRRARERKDQKLLMNKL</sequence>
<evidence type="ECO:0000313" key="4">
    <source>
        <dbReference type="Proteomes" id="UP000035680"/>
    </source>
</evidence>
<proteinExistence type="predicted"/>
<dbReference type="GO" id="GO:0005634">
    <property type="term" value="C:nucleus"/>
    <property type="evidence" value="ECO:0007669"/>
    <property type="project" value="UniProtKB-SubCell"/>
</dbReference>
<comment type="subcellular location">
    <subcellularLocation>
        <location evidence="1 2">Nucleus</location>
    </subcellularLocation>
</comment>
<feature type="domain" description="Homeobox" evidence="3">
    <location>
        <begin position="275"/>
        <end position="343"/>
    </location>
</feature>
<reference evidence="4" key="1">
    <citation type="submission" date="2014-07" db="EMBL/GenBank/DDBJ databases">
        <authorList>
            <person name="Martin A.A"/>
            <person name="De Silva N."/>
        </authorList>
    </citation>
    <scope>NUCLEOTIDE SEQUENCE</scope>
</reference>
<dbReference type="STRING" id="75913.A0A0K0F211"/>
<name>A0A0K0F211_STRVS</name>
<dbReference type="PROSITE" id="PS50071">
    <property type="entry name" value="HOMEOBOX_2"/>
    <property type="match status" value="1"/>
</dbReference>
<keyword evidence="2" id="KW-0539">Nucleus</keyword>
<protein>
    <submittedName>
        <fullName evidence="5">Homeobox domain-containing protein</fullName>
    </submittedName>
</protein>
<evidence type="ECO:0000256" key="2">
    <source>
        <dbReference type="PROSITE-ProRule" id="PRU00108"/>
    </source>
</evidence>
<dbReference type="Gene3D" id="1.10.10.60">
    <property type="entry name" value="Homeodomain-like"/>
    <property type="match status" value="1"/>
</dbReference>
<dbReference type="Proteomes" id="UP000035680">
    <property type="component" value="Unassembled WGS sequence"/>
</dbReference>
<keyword evidence="2" id="KW-0371">Homeobox</keyword>
<dbReference type="InterPro" id="IPR009057">
    <property type="entry name" value="Homeodomain-like_sf"/>
</dbReference>
<evidence type="ECO:0000256" key="1">
    <source>
        <dbReference type="ARBA" id="ARBA00004123"/>
    </source>
</evidence>
<dbReference type="SUPFAM" id="SSF46689">
    <property type="entry name" value="Homeodomain-like"/>
    <property type="match status" value="1"/>
</dbReference>
<accession>A0A0K0F211</accession>
<dbReference type="GO" id="GO:0003677">
    <property type="term" value="F:DNA binding"/>
    <property type="evidence" value="ECO:0007669"/>
    <property type="project" value="UniProtKB-UniRule"/>
</dbReference>
<evidence type="ECO:0000313" key="5">
    <source>
        <dbReference type="WBParaSite" id="SVE_0283700.1"/>
    </source>
</evidence>
<dbReference type="AlphaFoldDB" id="A0A0K0F211"/>
<feature type="DNA-binding region" description="Homeobox" evidence="2">
    <location>
        <begin position="277"/>
        <end position="344"/>
    </location>
</feature>
<keyword evidence="2" id="KW-0238">DNA-binding</keyword>
<dbReference type="InterPro" id="IPR001356">
    <property type="entry name" value="HD"/>
</dbReference>
<dbReference type="WBParaSite" id="SVE_0283700.1">
    <property type="protein sequence ID" value="SVE_0283700.1"/>
    <property type="gene ID" value="SVE_0283700"/>
</dbReference>
<keyword evidence="4" id="KW-1185">Reference proteome</keyword>
<reference evidence="5" key="2">
    <citation type="submission" date="2015-08" db="UniProtKB">
        <authorList>
            <consortium name="WormBaseParasite"/>
        </authorList>
    </citation>
    <scope>IDENTIFICATION</scope>
</reference>